<dbReference type="RefSeq" id="WP_190938936.1">
    <property type="nucleotide sequence ID" value="NZ_JACJSI010000002.1"/>
</dbReference>
<comment type="caution">
    <text evidence="2">The sequence shown here is derived from an EMBL/GenBank/DDBJ whole genome shotgun (WGS) entry which is preliminary data.</text>
</comment>
<reference evidence="2 3" key="1">
    <citation type="journal article" date="2020" name="ISME J.">
        <title>Comparative genomics reveals insights into cyanobacterial evolution and habitat adaptation.</title>
        <authorList>
            <person name="Chen M.Y."/>
            <person name="Teng W.K."/>
            <person name="Zhao L."/>
            <person name="Hu C.X."/>
            <person name="Zhou Y.K."/>
            <person name="Han B.P."/>
            <person name="Song L.R."/>
            <person name="Shu W.S."/>
        </authorList>
    </citation>
    <scope>NUCLEOTIDE SEQUENCE [LARGE SCALE GENOMIC DNA]</scope>
    <source>
        <strain evidence="2 3">FACHB-838</strain>
    </source>
</reference>
<proteinExistence type="predicted"/>
<keyword evidence="1" id="KW-0472">Membrane</keyword>
<accession>A0ABR8DFV4</accession>
<evidence type="ECO:0000313" key="3">
    <source>
        <dbReference type="Proteomes" id="UP000623440"/>
    </source>
</evidence>
<keyword evidence="1" id="KW-0812">Transmembrane</keyword>
<keyword evidence="1" id="KW-1133">Transmembrane helix</keyword>
<dbReference type="Proteomes" id="UP000623440">
    <property type="component" value="Unassembled WGS sequence"/>
</dbReference>
<name>A0ABR8DFV4_9NOSO</name>
<feature type="transmembrane region" description="Helical" evidence="1">
    <location>
        <begin position="12"/>
        <end position="33"/>
    </location>
</feature>
<feature type="transmembrane region" description="Helical" evidence="1">
    <location>
        <begin position="45"/>
        <end position="64"/>
    </location>
</feature>
<sequence length="114" mass="12807">MWEPDNQTLLMLLIIIITPCLLGGVFAGIATLIITRKVNFFIETFRLLIGAIGGYEGLVVWGIFNLKDKSPNKILKVIIYAHQNFTGFFIPGMLGAIGASIAIFMMRKVFRWRS</sequence>
<protein>
    <submittedName>
        <fullName evidence="2">Uncharacterized protein</fullName>
    </submittedName>
</protein>
<gene>
    <name evidence="2" type="ORF">H6G97_01305</name>
</gene>
<organism evidence="2 3">
    <name type="scientific">Nostoc flagelliforme FACHB-838</name>
    <dbReference type="NCBI Taxonomy" id="2692904"/>
    <lineage>
        <taxon>Bacteria</taxon>
        <taxon>Bacillati</taxon>
        <taxon>Cyanobacteriota</taxon>
        <taxon>Cyanophyceae</taxon>
        <taxon>Nostocales</taxon>
        <taxon>Nostocaceae</taxon>
        <taxon>Nostoc</taxon>
    </lineage>
</organism>
<keyword evidence="3" id="KW-1185">Reference proteome</keyword>
<evidence type="ECO:0000313" key="2">
    <source>
        <dbReference type="EMBL" id="MBD2528261.1"/>
    </source>
</evidence>
<feature type="transmembrane region" description="Helical" evidence="1">
    <location>
        <begin position="84"/>
        <end position="106"/>
    </location>
</feature>
<evidence type="ECO:0000256" key="1">
    <source>
        <dbReference type="SAM" id="Phobius"/>
    </source>
</evidence>
<dbReference type="EMBL" id="JACJSI010000002">
    <property type="protein sequence ID" value="MBD2528261.1"/>
    <property type="molecule type" value="Genomic_DNA"/>
</dbReference>